<evidence type="ECO:0000256" key="4">
    <source>
        <dbReference type="ARBA" id="ARBA00022989"/>
    </source>
</evidence>
<name>A0A9W7F2V9_9STRA</name>
<feature type="transmembrane region" description="Helical" evidence="7">
    <location>
        <begin position="71"/>
        <end position="92"/>
    </location>
</feature>
<evidence type="ECO:0008006" key="10">
    <source>
        <dbReference type="Google" id="ProtNLM"/>
    </source>
</evidence>
<feature type="transmembrane region" description="Helical" evidence="7">
    <location>
        <begin position="112"/>
        <end position="133"/>
    </location>
</feature>
<evidence type="ECO:0000256" key="6">
    <source>
        <dbReference type="SAM" id="MobiDB-lite"/>
    </source>
</evidence>
<comment type="subcellular location">
    <subcellularLocation>
        <location evidence="1">Membrane</location>
        <topology evidence="1">Multi-pass membrane protein</topology>
    </subcellularLocation>
</comment>
<dbReference type="Gene3D" id="1.20.1250.20">
    <property type="entry name" value="MFS general substrate transporter like domains"/>
    <property type="match status" value="1"/>
</dbReference>
<dbReference type="Pfam" id="PF07690">
    <property type="entry name" value="MFS_1"/>
    <property type="match status" value="2"/>
</dbReference>
<feature type="transmembrane region" description="Helical" evidence="7">
    <location>
        <begin position="329"/>
        <end position="350"/>
    </location>
</feature>
<dbReference type="Proteomes" id="UP001165160">
    <property type="component" value="Unassembled WGS sequence"/>
</dbReference>
<dbReference type="InterPro" id="IPR011701">
    <property type="entry name" value="MFS"/>
</dbReference>
<feature type="region of interest" description="Disordered" evidence="6">
    <location>
        <begin position="519"/>
        <end position="555"/>
    </location>
</feature>
<organism evidence="8 9">
    <name type="scientific">Triparma verrucosa</name>
    <dbReference type="NCBI Taxonomy" id="1606542"/>
    <lineage>
        <taxon>Eukaryota</taxon>
        <taxon>Sar</taxon>
        <taxon>Stramenopiles</taxon>
        <taxon>Ochrophyta</taxon>
        <taxon>Bolidophyceae</taxon>
        <taxon>Parmales</taxon>
        <taxon>Triparmaceae</taxon>
        <taxon>Triparma</taxon>
    </lineage>
</organism>
<evidence type="ECO:0000313" key="8">
    <source>
        <dbReference type="EMBL" id="GMI01149.1"/>
    </source>
</evidence>
<evidence type="ECO:0000256" key="2">
    <source>
        <dbReference type="ARBA" id="ARBA00022448"/>
    </source>
</evidence>
<dbReference type="PANTHER" id="PTHR23504:SF1">
    <property type="entry name" value="GH21943P-RELATED"/>
    <property type="match status" value="1"/>
</dbReference>
<feature type="transmembrane region" description="Helical" evidence="7">
    <location>
        <begin position="299"/>
        <end position="317"/>
    </location>
</feature>
<dbReference type="SUPFAM" id="SSF103473">
    <property type="entry name" value="MFS general substrate transporter"/>
    <property type="match status" value="1"/>
</dbReference>
<evidence type="ECO:0000256" key="7">
    <source>
        <dbReference type="SAM" id="Phobius"/>
    </source>
</evidence>
<dbReference type="PANTHER" id="PTHR23504">
    <property type="entry name" value="MAJOR FACILITATOR SUPERFAMILY DOMAIN-CONTAINING PROTEIN 10"/>
    <property type="match status" value="1"/>
</dbReference>
<dbReference type="EMBL" id="BRXX01000260">
    <property type="protein sequence ID" value="GMI01149.1"/>
    <property type="molecule type" value="Genomic_DNA"/>
</dbReference>
<protein>
    <recommendedName>
        <fullName evidence="10">Major facilitator superfamily (MFS) profile domain-containing protein</fullName>
    </recommendedName>
</protein>
<reference evidence="9" key="1">
    <citation type="journal article" date="2023" name="Commun. Biol.">
        <title>Genome analysis of Parmales, the sister group of diatoms, reveals the evolutionary specialization of diatoms from phago-mixotrophs to photoautotrophs.</title>
        <authorList>
            <person name="Ban H."/>
            <person name="Sato S."/>
            <person name="Yoshikawa S."/>
            <person name="Yamada K."/>
            <person name="Nakamura Y."/>
            <person name="Ichinomiya M."/>
            <person name="Sato N."/>
            <person name="Blanc-Mathieu R."/>
            <person name="Endo H."/>
            <person name="Kuwata A."/>
            <person name="Ogata H."/>
        </authorList>
    </citation>
    <scope>NUCLEOTIDE SEQUENCE [LARGE SCALE GENOMIC DNA]</scope>
    <source>
        <strain evidence="9">NIES 3699</strain>
    </source>
</reference>
<proteinExistence type="predicted"/>
<evidence type="ECO:0000313" key="9">
    <source>
        <dbReference type="Proteomes" id="UP001165160"/>
    </source>
</evidence>
<keyword evidence="9" id="KW-1185">Reference proteome</keyword>
<keyword evidence="5 7" id="KW-0472">Membrane</keyword>
<sequence>MPSFVSILPVLFLEFLSISLTRSILPPLLTTTFPTSIYLIMGLAEAIKGILSFTFGPSIGSWSDTAGRKKVLIYTVFFTTAPIIVLGLISVLANPTDTMSDLELTSTALKIFITLFSLSGIFASTFTLTFSYIADTTSTRKETVIGFGLALSTFGLSFTIGPMLGGYIARPEAFIKRYSTDIIEEGSESGLETDSNLQDLTFTTISDPGVRRVFICSLILIALDLIYVSSYLRETITRKPSTPLNSPPTSSSKQSFKTRMHNAWSTARTQKVPHPRELFHGVMHLREDPLLNEIANITFLYYTSVWSIVSTLVFYVTKRFEFGPQRLGELLSAFGLCTVFAEGVLVGIVVPIWGEIVVMRFGLICFIFQCLLISLASRPWHIFACVLLSTATNLVYPSLTSLVTSNVSESRVGESLGAINGIKSLTEGIGPLVFGMLMSFTEDSFWPGSPYVLSALLACFAWHRTSKLSVNESYVSEKYVVEMTPNSRGINDKKATGAWLGFSPAKAKTTTAVDIMRSGGVEEDNWEGEGLLSEVEEDEDGRFSPAKNLFSEEEA</sequence>
<feature type="transmembrane region" description="Helical" evidence="7">
    <location>
        <begin position="145"/>
        <end position="169"/>
    </location>
</feature>
<evidence type="ECO:0000256" key="1">
    <source>
        <dbReference type="ARBA" id="ARBA00004141"/>
    </source>
</evidence>
<gene>
    <name evidence="8" type="ORF">TrVE_jg7619</name>
</gene>
<dbReference type="GO" id="GO:0022857">
    <property type="term" value="F:transmembrane transporter activity"/>
    <property type="evidence" value="ECO:0007669"/>
    <property type="project" value="InterPro"/>
</dbReference>
<feature type="transmembrane region" description="Helical" evidence="7">
    <location>
        <begin position="37"/>
        <end position="59"/>
    </location>
</feature>
<dbReference type="AlphaFoldDB" id="A0A9W7F2V9"/>
<keyword evidence="4 7" id="KW-1133">Transmembrane helix</keyword>
<dbReference type="InterPro" id="IPR036259">
    <property type="entry name" value="MFS_trans_sf"/>
</dbReference>
<keyword evidence="2" id="KW-0813">Transport</keyword>
<feature type="transmembrane region" description="Helical" evidence="7">
    <location>
        <begin position="356"/>
        <end position="375"/>
    </location>
</feature>
<evidence type="ECO:0000256" key="3">
    <source>
        <dbReference type="ARBA" id="ARBA00022692"/>
    </source>
</evidence>
<keyword evidence="3 7" id="KW-0812">Transmembrane</keyword>
<evidence type="ECO:0000256" key="5">
    <source>
        <dbReference type="ARBA" id="ARBA00023136"/>
    </source>
</evidence>
<dbReference type="GO" id="GO:0016020">
    <property type="term" value="C:membrane"/>
    <property type="evidence" value="ECO:0007669"/>
    <property type="project" value="UniProtKB-SubCell"/>
</dbReference>
<accession>A0A9W7F2V9</accession>
<feature type="transmembrane region" description="Helical" evidence="7">
    <location>
        <begin position="213"/>
        <end position="232"/>
    </location>
</feature>
<comment type="caution">
    <text evidence="8">The sequence shown here is derived from an EMBL/GenBank/DDBJ whole genome shotgun (WGS) entry which is preliminary data.</text>
</comment>